<evidence type="ECO:0000259" key="4">
    <source>
        <dbReference type="PROSITE" id="PS50173"/>
    </source>
</evidence>
<reference evidence="5 6" key="1">
    <citation type="submission" date="2019-04" db="EMBL/GenBank/DDBJ databases">
        <title>Psychroflexus halotolerans sp. nov., isolated from a marine solar saltern.</title>
        <authorList>
            <person name="Feng X."/>
        </authorList>
    </citation>
    <scope>NUCLEOTIDE SEQUENCE [LARGE SCALE GENOMIC DNA]</scope>
    <source>
        <strain evidence="5 6">WDS2C27</strain>
    </source>
</reference>
<dbReference type="Gene3D" id="3.40.1170.60">
    <property type="match status" value="1"/>
</dbReference>
<dbReference type="InterPro" id="IPR050116">
    <property type="entry name" value="DNA_polymerase-Y"/>
</dbReference>
<dbReference type="Gene3D" id="3.30.70.270">
    <property type="match status" value="1"/>
</dbReference>
<dbReference type="Gene3D" id="3.30.1490.100">
    <property type="entry name" value="DNA polymerase, Y-family, little finger domain"/>
    <property type="match status" value="1"/>
</dbReference>
<comment type="caution">
    <text evidence="5">The sequence shown here is derived from an EMBL/GenBank/DDBJ whole genome shotgun (WGS) entry which is preliminary data.</text>
</comment>
<dbReference type="Pfam" id="PF00817">
    <property type="entry name" value="IMS"/>
    <property type="match status" value="1"/>
</dbReference>
<dbReference type="InterPro" id="IPR043128">
    <property type="entry name" value="Rev_trsase/Diguanyl_cyclase"/>
</dbReference>
<dbReference type="InterPro" id="IPR017961">
    <property type="entry name" value="DNA_pol_Y-fam_little_finger"/>
</dbReference>
<dbReference type="RefSeq" id="WP_138932754.1">
    <property type="nucleotide sequence ID" value="NZ_SWMU01000005.1"/>
</dbReference>
<evidence type="ECO:0000256" key="3">
    <source>
        <dbReference type="ARBA" id="ARBA00023236"/>
    </source>
</evidence>
<keyword evidence="3" id="KW-0742">SOS response</keyword>
<dbReference type="PANTHER" id="PTHR11076:SF33">
    <property type="entry name" value="DNA POLYMERASE KAPPA"/>
    <property type="match status" value="1"/>
</dbReference>
<dbReference type="InterPro" id="IPR001126">
    <property type="entry name" value="UmuC"/>
</dbReference>
<accession>A0A4U5TNI2</accession>
<dbReference type="InterPro" id="IPR025188">
    <property type="entry name" value="DUF4113"/>
</dbReference>
<evidence type="ECO:0000313" key="6">
    <source>
        <dbReference type="Proteomes" id="UP000306552"/>
    </source>
</evidence>
<dbReference type="Proteomes" id="UP000306552">
    <property type="component" value="Unassembled WGS sequence"/>
</dbReference>
<protein>
    <submittedName>
        <fullName evidence="5">Y-family DNA polymerase</fullName>
    </submittedName>
</protein>
<comment type="similarity">
    <text evidence="1">Belongs to the DNA polymerase type-Y family.</text>
</comment>
<gene>
    <name evidence="5" type="ORF">FCN74_11510</name>
</gene>
<dbReference type="SUPFAM" id="SSF100879">
    <property type="entry name" value="Lesion bypass DNA polymerase (Y-family), little finger domain"/>
    <property type="match status" value="1"/>
</dbReference>
<sequence>MELFALVDCNNFYASCERVFNPSLNGKPVAVLSNNDGCVIARSNEVKALGVPMGAPAFKYQPTFEKYNIHVFSSNYALYGDMSQRVMNTLSQFTPDVEVYSIDEAFLKFSGFDYYDFEAYVRHIKATVDKHTGIPVSIGVAPTKALSKIANKIAKKFADRTGGVYVMQTEAQRLKALKWLDIDDVWGIGRQHANRLKAKSIFKAYDFTQLSDSWVRKQMSVVGLRLKKELEGKPTLDLEDVATKKAIATTRSFDKQYSDYDIIRERVSSFAISCAEKLRRQHSYCRMVHVFLRTNKFRQDLAQYHRSTVIKTEYPTHSSIDLVKYAIKALDRLYKPEYHYKKAGVIVMELQPEDTEQLNLFSKKNPKHHQLMQHIDHLNQNIGRHKVKFGSQDLGRVWKMRQERLSQRYSTTIKESIVVKV</sequence>
<dbReference type="GO" id="GO:0003887">
    <property type="term" value="F:DNA-directed DNA polymerase activity"/>
    <property type="evidence" value="ECO:0007669"/>
    <property type="project" value="UniProtKB-KW"/>
</dbReference>
<dbReference type="AlphaFoldDB" id="A0A4U5TNI2"/>
<dbReference type="Pfam" id="PF13438">
    <property type="entry name" value="DUF4113"/>
    <property type="match status" value="1"/>
</dbReference>
<dbReference type="GO" id="GO:0003684">
    <property type="term" value="F:damaged DNA binding"/>
    <property type="evidence" value="ECO:0007669"/>
    <property type="project" value="InterPro"/>
</dbReference>
<dbReference type="SUPFAM" id="SSF56672">
    <property type="entry name" value="DNA/RNA polymerases"/>
    <property type="match status" value="1"/>
</dbReference>
<dbReference type="Pfam" id="PF11799">
    <property type="entry name" value="IMS_C"/>
    <property type="match status" value="1"/>
</dbReference>
<dbReference type="GO" id="GO:0006281">
    <property type="term" value="P:DNA repair"/>
    <property type="evidence" value="ECO:0007669"/>
    <property type="project" value="InterPro"/>
</dbReference>
<dbReference type="InterPro" id="IPR043502">
    <property type="entry name" value="DNA/RNA_pol_sf"/>
</dbReference>
<keyword evidence="6" id="KW-1185">Reference proteome</keyword>
<evidence type="ECO:0000256" key="1">
    <source>
        <dbReference type="ARBA" id="ARBA00010945"/>
    </source>
</evidence>
<dbReference type="GO" id="GO:0009432">
    <property type="term" value="P:SOS response"/>
    <property type="evidence" value="ECO:0007669"/>
    <property type="project" value="UniProtKB-KW"/>
</dbReference>
<keyword evidence="2" id="KW-0227">DNA damage</keyword>
<evidence type="ECO:0000313" key="5">
    <source>
        <dbReference type="EMBL" id="TKS55569.1"/>
    </source>
</evidence>
<feature type="domain" description="UmuC" evidence="4">
    <location>
        <begin position="4"/>
        <end position="189"/>
    </location>
</feature>
<dbReference type="EMBL" id="SWMU01000005">
    <property type="protein sequence ID" value="TKS55569.1"/>
    <property type="molecule type" value="Genomic_DNA"/>
</dbReference>
<proteinExistence type="inferred from homology"/>
<dbReference type="OrthoDB" id="9808813at2"/>
<dbReference type="PANTHER" id="PTHR11076">
    <property type="entry name" value="DNA REPAIR POLYMERASE UMUC / TRANSFERASE FAMILY MEMBER"/>
    <property type="match status" value="1"/>
</dbReference>
<dbReference type="PROSITE" id="PS50173">
    <property type="entry name" value="UMUC"/>
    <property type="match status" value="1"/>
</dbReference>
<dbReference type="CDD" id="cd01700">
    <property type="entry name" value="PolY_Pol_V_umuC"/>
    <property type="match status" value="1"/>
</dbReference>
<keyword evidence="2" id="KW-0741">SOS mutagenesis</keyword>
<organism evidence="5 6">
    <name type="scientific">Mesohalobacter halotolerans</name>
    <dbReference type="NCBI Taxonomy" id="1883405"/>
    <lineage>
        <taxon>Bacteria</taxon>
        <taxon>Pseudomonadati</taxon>
        <taxon>Bacteroidota</taxon>
        <taxon>Flavobacteriia</taxon>
        <taxon>Flavobacteriales</taxon>
        <taxon>Flavobacteriaceae</taxon>
        <taxon>Mesohalobacter</taxon>
    </lineage>
</organism>
<evidence type="ECO:0000256" key="2">
    <source>
        <dbReference type="ARBA" id="ARBA00023199"/>
    </source>
</evidence>
<dbReference type="InterPro" id="IPR036775">
    <property type="entry name" value="DNA_pol_Y-fam_lit_finger_sf"/>
</dbReference>
<dbReference type="GO" id="GO:0042276">
    <property type="term" value="P:error-prone translesion synthesis"/>
    <property type="evidence" value="ECO:0007669"/>
    <property type="project" value="TreeGrafter"/>
</dbReference>
<name>A0A4U5TNI2_9FLAO</name>